<dbReference type="InterPro" id="IPR000387">
    <property type="entry name" value="Tyr_Pase_dom"/>
</dbReference>
<dbReference type="SMART" id="SM00404">
    <property type="entry name" value="PTPc_motif"/>
    <property type="match status" value="1"/>
</dbReference>
<dbReference type="Proteomes" id="UP000053593">
    <property type="component" value="Unassembled WGS sequence"/>
</dbReference>
<reference evidence="4 5" key="1">
    <citation type="submission" date="2014-04" db="EMBL/GenBank/DDBJ databases">
        <title>Evolutionary Origins and Diversification of the Mycorrhizal Mutualists.</title>
        <authorList>
            <consortium name="DOE Joint Genome Institute"/>
            <consortium name="Mycorrhizal Genomics Consortium"/>
            <person name="Kohler A."/>
            <person name="Kuo A."/>
            <person name="Nagy L.G."/>
            <person name="Floudas D."/>
            <person name="Copeland A."/>
            <person name="Barry K.W."/>
            <person name="Cichocki N."/>
            <person name="Veneault-Fourrey C."/>
            <person name="LaButti K."/>
            <person name="Lindquist E.A."/>
            <person name="Lipzen A."/>
            <person name="Lundell T."/>
            <person name="Morin E."/>
            <person name="Murat C."/>
            <person name="Riley R."/>
            <person name="Ohm R."/>
            <person name="Sun H."/>
            <person name="Tunlid A."/>
            <person name="Henrissat B."/>
            <person name="Grigoriev I.V."/>
            <person name="Hibbett D.S."/>
            <person name="Martin F."/>
        </authorList>
    </citation>
    <scope>NUCLEOTIDE SEQUENCE [LARGE SCALE GENOMIC DNA]</scope>
    <source>
        <strain evidence="4 5">FD-317 M1</strain>
    </source>
</reference>
<dbReference type="InterPro" id="IPR016130">
    <property type="entry name" value="Tyr_Pase_AS"/>
</dbReference>
<dbReference type="SMART" id="SM00194">
    <property type="entry name" value="PTPc"/>
    <property type="match status" value="1"/>
</dbReference>
<dbReference type="PANTHER" id="PTHR19134">
    <property type="entry name" value="RECEPTOR-TYPE TYROSINE-PROTEIN PHOSPHATASE"/>
    <property type="match status" value="1"/>
</dbReference>
<dbReference type="Gene3D" id="3.90.190.10">
    <property type="entry name" value="Protein tyrosine phosphatase superfamily"/>
    <property type="match status" value="1"/>
</dbReference>
<name>A0A0D0BNW9_9AGAR</name>
<feature type="domain" description="Tyrosine specific protein phosphatases" evidence="3">
    <location>
        <begin position="152"/>
        <end position="230"/>
    </location>
</feature>
<comment type="similarity">
    <text evidence="1">Belongs to the protein-tyrosine phosphatase family. Non-receptor class subfamily.</text>
</comment>
<sequence>YRHIWPFEHARREASGRDESKPTEEYDDYVNASYVQLLCTSRRYIATQGPLEATFTDFWVLVYQQNVPVIVMLTREIEGAMVKCGPYWKGEVFGLLRLKLIKTEGNRKDPADAIIKWTFLLSHTGYPDIPARKVVQFQYLEWPDMNVPNDPRGVLNLIHQVDQAHAMGKKQSPVLLHCSAGVGRTGGFIAVDAVLDGIRRELQKKKSVLQSAGISTRAEPMEVDRQEEKAVEDGEVCFAIGWDFDTS</sequence>
<dbReference type="InterPro" id="IPR029021">
    <property type="entry name" value="Prot-tyrosine_phosphatase-like"/>
</dbReference>
<dbReference type="HOGENOM" id="CLU_1126812_0_0_1"/>
<gene>
    <name evidence="4" type="ORF">GYMLUDRAFT_181686</name>
</gene>
<keyword evidence="5" id="KW-1185">Reference proteome</keyword>
<proteinExistence type="inferred from homology"/>
<evidence type="ECO:0000313" key="4">
    <source>
        <dbReference type="EMBL" id="KIK51254.1"/>
    </source>
</evidence>
<evidence type="ECO:0008006" key="6">
    <source>
        <dbReference type="Google" id="ProtNLM"/>
    </source>
</evidence>
<dbReference type="InterPro" id="IPR000242">
    <property type="entry name" value="PTP_cat"/>
</dbReference>
<dbReference type="GO" id="GO:0004725">
    <property type="term" value="F:protein tyrosine phosphatase activity"/>
    <property type="evidence" value="ECO:0007669"/>
    <property type="project" value="InterPro"/>
</dbReference>
<accession>A0A0D0BNW9</accession>
<dbReference type="PROSITE" id="PS50055">
    <property type="entry name" value="TYR_PHOSPHATASE_PTP"/>
    <property type="match status" value="1"/>
</dbReference>
<evidence type="ECO:0000259" key="3">
    <source>
        <dbReference type="PROSITE" id="PS50056"/>
    </source>
</evidence>
<evidence type="ECO:0000259" key="2">
    <source>
        <dbReference type="PROSITE" id="PS50055"/>
    </source>
</evidence>
<dbReference type="PANTHER" id="PTHR19134:SF561">
    <property type="entry name" value="PROTEIN TYROSINE PHOSPHATASE 36E, ISOFORM A"/>
    <property type="match status" value="1"/>
</dbReference>
<evidence type="ECO:0000256" key="1">
    <source>
        <dbReference type="ARBA" id="ARBA00009649"/>
    </source>
</evidence>
<dbReference type="EMBL" id="KN834868">
    <property type="protein sequence ID" value="KIK51254.1"/>
    <property type="molecule type" value="Genomic_DNA"/>
</dbReference>
<dbReference type="OrthoDB" id="6058203at2759"/>
<evidence type="ECO:0000313" key="5">
    <source>
        <dbReference type="Proteomes" id="UP000053593"/>
    </source>
</evidence>
<organism evidence="4 5">
    <name type="scientific">Collybiopsis luxurians FD-317 M1</name>
    <dbReference type="NCBI Taxonomy" id="944289"/>
    <lineage>
        <taxon>Eukaryota</taxon>
        <taxon>Fungi</taxon>
        <taxon>Dikarya</taxon>
        <taxon>Basidiomycota</taxon>
        <taxon>Agaricomycotina</taxon>
        <taxon>Agaricomycetes</taxon>
        <taxon>Agaricomycetidae</taxon>
        <taxon>Agaricales</taxon>
        <taxon>Marasmiineae</taxon>
        <taxon>Omphalotaceae</taxon>
        <taxon>Collybiopsis</taxon>
        <taxon>Collybiopsis luxurians</taxon>
    </lineage>
</organism>
<dbReference type="PRINTS" id="PR00700">
    <property type="entry name" value="PRTYPHPHTASE"/>
</dbReference>
<dbReference type="InterPro" id="IPR003595">
    <property type="entry name" value="Tyr_Pase_cat"/>
</dbReference>
<feature type="domain" description="Tyrosine-protein phosphatase" evidence="2">
    <location>
        <begin position="1"/>
        <end position="201"/>
    </location>
</feature>
<dbReference type="InterPro" id="IPR050348">
    <property type="entry name" value="Protein-Tyr_Phosphatase"/>
</dbReference>
<protein>
    <recommendedName>
        <fullName evidence="6">Protein-tyrosine-phosphatase</fullName>
    </recommendedName>
</protein>
<dbReference type="PROSITE" id="PS00383">
    <property type="entry name" value="TYR_PHOSPHATASE_1"/>
    <property type="match status" value="1"/>
</dbReference>
<feature type="non-terminal residue" evidence="4">
    <location>
        <position position="1"/>
    </location>
</feature>
<dbReference type="Pfam" id="PF00102">
    <property type="entry name" value="Y_phosphatase"/>
    <property type="match status" value="1"/>
</dbReference>
<dbReference type="AlphaFoldDB" id="A0A0D0BNW9"/>
<dbReference type="SUPFAM" id="SSF52799">
    <property type="entry name" value="(Phosphotyrosine protein) phosphatases II"/>
    <property type="match status" value="1"/>
</dbReference>
<dbReference type="PROSITE" id="PS50056">
    <property type="entry name" value="TYR_PHOSPHATASE_2"/>
    <property type="match status" value="1"/>
</dbReference>